<proteinExistence type="predicted"/>
<name>A0A562KRJ6_9BRAD</name>
<dbReference type="EMBL" id="VLKL01000024">
    <property type="protein sequence ID" value="TWH98041.1"/>
    <property type="molecule type" value="Genomic_DNA"/>
</dbReference>
<sequence>MSETADHIVIASVSEAIQNGLCGGSLDCFVARAPRNDGA</sequence>
<evidence type="ECO:0000313" key="1">
    <source>
        <dbReference type="EMBL" id="TWH98041.1"/>
    </source>
</evidence>
<accession>A0A562KRJ6</accession>
<gene>
    <name evidence="1" type="ORF">IQ17_06097</name>
</gene>
<dbReference type="AlphaFoldDB" id="A0A562KRJ6"/>
<keyword evidence="2" id="KW-1185">Reference proteome</keyword>
<protein>
    <submittedName>
        <fullName evidence="1">Uncharacterized protein</fullName>
    </submittedName>
</protein>
<organism evidence="1 2">
    <name type="scientific">Bradyrhizobium daqingense</name>
    <dbReference type="NCBI Taxonomy" id="993502"/>
    <lineage>
        <taxon>Bacteria</taxon>
        <taxon>Pseudomonadati</taxon>
        <taxon>Pseudomonadota</taxon>
        <taxon>Alphaproteobacteria</taxon>
        <taxon>Hyphomicrobiales</taxon>
        <taxon>Nitrobacteraceae</taxon>
        <taxon>Bradyrhizobium</taxon>
    </lineage>
</organism>
<dbReference type="Proteomes" id="UP000317176">
    <property type="component" value="Unassembled WGS sequence"/>
</dbReference>
<evidence type="ECO:0000313" key="2">
    <source>
        <dbReference type="Proteomes" id="UP000317176"/>
    </source>
</evidence>
<reference evidence="1 2" key="1">
    <citation type="journal article" date="2015" name="Stand. Genomic Sci.">
        <title>Genomic Encyclopedia of Bacterial and Archaeal Type Strains, Phase III: the genomes of soil and plant-associated and newly described type strains.</title>
        <authorList>
            <person name="Whitman W.B."/>
            <person name="Woyke T."/>
            <person name="Klenk H.P."/>
            <person name="Zhou Y."/>
            <person name="Lilburn T.G."/>
            <person name="Beck B.J."/>
            <person name="De Vos P."/>
            <person name="Vandamme P."/>
            <person name="Eisen J.A."/>
            <person name="Garrity G."/>
            <person name="Hugenholtz P."/>
            <person name="Kyrpides N.C."/>
        </authorList>
    </citation>
    <scope>NUCLEOTIDE SEQUENCE [LARGE SCALE GENOMIC DNA]</scope>
    <source>
        <strain evidence="1 2">CGMCC 1.10947</strain>
    </source>
</reference>
<comment type="caution">
    <text evidence="1">The sequence shown here is derived from an EMBL/GenBank/DDBJ whole genome shotgun (WGS) entry which is preliminary data.</text>
</comment>